<dbReference type="PANTHER" id="PTHR40278">
    <property type="entry name" value="DNA UTILIZATION PROTEIN HOFN"/>
    <property type="match status" value="1"/>
</dbReference>
<feature type="domain" description="GspL cytoplasmic actin-ATPase-like" evidence="2">
    <location>
        <begin position="100"/>
        <end position="191"/>
    </location>
</feature>
<gene>
    <name evidence="3" type="ORF">B1991_16930</name>
</gene>
<dbReference type="InterPro" id="IPR024230">
    <property type="entry name" value="GspL_cyto_dom"/>
</dbReference>
<dbReference type="EMBL" id="MWIO01000068">
    <property type="protein sequence ID" value="THD04888.1"/>
    <property type="molecule type" value="Genomic_DNA"/>
</dbReference>
<dbReference type="Gene3D" id="3.30.420.380">
    <property type="match status" value="1"/>
</dbReference>
<proteinExistence type="predicted"/>
<dbReference type="Proteomes" id="UP000306317">
    <property type="component" value="Unassembled WGS sequence"/>
</dbReference>
<evidence type="ECO:0000313" key="3">
    <source>
        <dbReference type="EMBL" id="THD04888.1"/>
    </source>
</evidence>
<dbReference type="InterPro" id="IPR007813">
    <property type="entry name" value="PilN"/>
</dbReference>
<dbReference type="InterPro" id="IPR052534">
    <property type="entry name" value="Extracell_DNA_Util/SecSys_Comp"/>
</dbReference>
<comment type="caution">
    <text evidence="3">The sequence shown here is derived from an EMBL/GenBank/DDBJ whole genome shotgun (WGS) entry which is preliminary data.</text>
</comment>
<protein>
    <submittedName>
        <fullName evidence="3">Fimbrial assembly protein</fullName>
    </submittedName>
</protein>
<dbReference type="PANTHER" id="PTHR40278:SF1">
    <property type="entry name" value="DNA UTILIZATION PROTEIN HOFN"/>
    <property type="match status" value="1"/>
</dbReference>
<dbReference type="AlphaFoldDB" id="A0A4S3K9Q7"/>
<keyword evidence="1" id="KW-0812">Transmembrane</keyword>
<evidence type="ECO:0000256" key="1">
    <source>
        <dbReference type="SAM" id="Phobius"/>
    </source>
</evidence>
<sequence>MSTAMPSLRPGWERVRRRWRASPLPAFLAWWGGELRALLPLRWRSWFADGTDWYLLQVDGDSWSLRRRGHAESLAQWNEAVEGMPATAFAVALQQVDREDLRVALLLPAAQVLRRSLSLPLAARDNLHQVVGFEMDRQTPFGVAQVYYAVRELQAAAPAGRCQVELVAAARAGVDPLLARLRAQGIAVDAVDVAAADDRLGVNLLPPEQRPRRVHPRRRLNLILAAGVVLLLLLVGLEWRHNREAALATMQAEVAAMRGDAAQVASLRQQLQDNAGAAGFLAQRKKDTVGMLELLRDATARLPQGTWLERFSVDNTGQIGMQGQSQQAAKLLDALKDSSVITDAGFQGSIQPDASTGKERFYLTARVRQAATAGPAASASSGDAP</sequence>
<dbReference type="Pfam" id="PF05134">
    <property type="entry name" value="T2SSL"/>
    <property type="match status" value="1"/>
</dbReference>
<keyword evidence="4" id="KW-1185">Reference proteome</keyword>
<dbReference type="Pfam" id="PF05137">
    <property type="entry name" value="PilN"/>
    <property type="match status" value="1"/>
</dbReference>
<dbReference type="SUPFAM" id="SSF53067">
    <property type="entry name" value="Actin-like ATPase domain"/>
    <property type="match status" value="1"/>
</dbReference>
<name>A0A4S3K9Q7_9GAMM</name>
<evidence type="ECO:0000259" key="2">
    <source>
        <dbReference type="Pfam" id="PF05134"/>
    </source>
</evidence>
<accession>A0A4S3K9Q7</accession>
<evidence type="ECO:0000313" key="4">
    <source>
        <dbReference type="Proteomes" id="UP000306317"/>
    </source>
</evidence>
<dbReference type="RefSeq" id="WP_136259872.1">
    <property type="nucleotide sequence ID" value="NZ_MWIO01000068.1"/>
</dbReference>
<organism evidence="3 4">
    <name type="scientific">Rhodanobacter lindaniclasticus</name>
    <dbReference type="NCBI Taxonomy" id="75310"/>
    <lineage>
        <taxon>Bacteria</taxon>
        <taxon>Pseudomonadati</taxon>
        <taxon>Pseudomonadota</taxon>
        <taxon>Gammaproteobacteria</taxon>
        <taxon>Lysobacterales</taxon>
        <taxon>Rhodanobacteraceae</taxon>
        <taxon>Rhodanobacter</taxon>
    </lineage>
</organism>
<keyword evidence="1" id="KW-0472">Membrane</keyword>
<dbReference type="OrthoDB" id="5621075at2"/>
<keyword evidence="1" id="KW-1133">Transmembrane helix</keyword>
<feature type="transmembrane region" description="Helical" evidence="1">
    <location>
        <begin position="220"/>
        <end position="239"/>
    </location>
</feature>
<reference evidence="3 4" key="1">
    <citation type="submission" date="2017-02" db="EMBL/GenBank/DDBJ databases">
        <title>Whole genome sequencing of Rhodanobacter lindaniclasticus DSM 17932.</title>
        <authorList>
            <person name="Kumar S."/>
            <person name="Patil P."/>
            <person name="Patil P.B."/>
        </authorList>
    </citation>
    <scope>NUCLEOTIDE SEQUENCE [LARGE SCALE GENOMIC DNA]</scope>
    <source>
        <strain evidence="3 4">DSM 17932</strain>
    </source>
</reference>
<dbReference type="InterPro" id="IPR043129">
    <property type="entry name" value="ATPase_NBD"/>
</dbReference>